<dbReference type="EMBL" id="UYSL01005453">
    <property type="protein sequence ID" value="VDL67146.1"/>
    <property type="molecule type" value="Genomic_DNA"/>
</dbReference>
<dbReference type="PANTHER" id="PTHR46427">
    <property type="entry name" value="ANKYRIN REPEAT AND LEM DOMAIN-CONTAINING PROTEIN 1"/>
    <property type="match status" value="1"/>
</dbReference>
<dbReference type="InterPro" id="IPR002110">
    <property type="entry name" value="Ankyrin_rpt"/>
</dbReference>
<dbReference type="GO" id="GO:0005654">
    <property type="term" value="C:nucleoplasm"/>
    <property type="evidence" value="ECO:0007669"/>
    <property type="project" value="TreeGrafter"/>
</dbReference>
<name>A0A0N4XM04_NIPBR</name>
<dbReference type="WBParaSite" id="NBR_0000355601-mRNA-1">
    <property type="protein sequence ID" value="NBR_0000355601-mRNA-1"/>
    <property type="gene ID" value="NBR_0000355601"/>
</dbReference>
<dbReference type="SMART" id="SM00248">
    <property type="entry name" value="ANK"/>
    <property type="match status" value="1"/>
</dbReference>
<dbReference type="InterPro" id="IPR034998">
    <property type="entry name" value="ANKLE1"/>
</dbReference>
<organism evidence="4">
    <name type="scientific">Nippostrongylus brasiliensis</name>
    <name type="common">Rat hookworm</name>
    <dbReference type="NCBI Taxonomy" id="27835"/>
    <lineage>
        <taxon>Eukaryota</taxon>
        <taxon>Metazoa</taxon>
        <taxon>Ecdysozoa</taxon>
        <taxon>Nematoda</taxon>
        <taxon>Chromadorea</taxon>
        <taxon>Rhabditida</taxon>
        <taxon>Rhabditina</taxon>
        <taxon>Rhabditomorpha</taxon>
        <taxon>Strongyloidea</taxon>
        <taxon>Heligmosomidae</taxon>
        <taxon>Nippostrongylus</taxon>
    </lineage>
</organism>
<dbReference type="GO" id="GO:0005737">
    <property type="term" value="C:cytoplasm"/>
    <property type="evidence" value="ECO:0007669"/>
    <property type="project" value="TreeGrafter"/>
</dbReference>
<dbReference type="Gene3D" id="1.25.40.20">
    <property type="entry name" value="Ankyrin repeat-containing domain"/>
    <property type="match status" value="1"/>
</dbReference>
<reference evidence="2 3" key="2">
    <citation type="submission" date="2018-11" db="EMBL/GenBank/DDBJ databases">
        <authorList>
            <consortium name="Pathogen Informatics"/>
        </authorList>
    </citation>
    <scope>NUCLEOTIDE SEQUENCE [LARGE SCALE GENOMIC DNA]</scope>
</reference>
<dbReference type="GO" id="GO:0000724">
    <property type="term" value="P:double-strand break repair via homologous recombination"/>
    <property type="evidence" value="ECO:0007669"/>
    <property type="project" value="TreeGrafter"/>
</dbReference>
<gene>
    <name evidence="2" type="ORF">NBR_LOCUS3557</name>
</gene>
<evidence type="ECO:0000256" key="1">
    <source>
        <dbReference type="PROSITE-ProRule" id="PRU00023"/>
    </source>
</evidence>
<dbReference type="GO" id="GO:0004520">
    <property type="term" value="F:DNA endonuclease activity"/>
    <property type="evidence" value="ECO:0007669"/>
    <property type="project" value="TreeGrafter"/>
</dbReference>
<protein>
    <submittedName>
        <fullName evidence="4">ANK_REP_REGION domain-containing protein</fullName>
    </submittedName>
</protein>
<dbReference type="PROSITE" id="PS50088">
    <property type="entry name" value="ANK_REPEAT"/>
    <property type="match status" value="1"/>
</dbReference>
<proteinExistence type="predicted"/>
<accession>A0A0N4XM04</accession>
<dbReference type="PANTHER" id="PTHR46427:SF1">
    <property type="entry name" value="ANKYRIN REPEAT AND LEM DOMAIN-CONTAINING PROTEIN 1"/>
    <property type="match status" value="1"/>
</dbReference>
<dbReference type="OMA" id="LMHYGAN"/>
<dbReference type="STRING" id="27835.A0A0N4XM04"/>
<evidence type="ECO:0000313" key="2">
    <source>
        <dbReference type="EMBL" id="VDL67146.1"/>
    </source>
</evidence>
<dbReference type="SUPFAM" id="SSF48403">
    <property type="entry name" value="Ankyrin repeat"/>
    <property type="match status" value="1"/>
</dbReference>
<keyword evidence="1" id="KW-0040">ANK repeat</keyword>
<evidence type="ECO:0000313" key="4">
    <source>
        <dbReference type="WBParaSite" id="NBR_0000355601-mRNA-1"/>
    </source>
</evidence>
<dbReference type="AlphaFoldDB" id="A0A0N4XM04"/>
<sequence>MTNTLHLLAGSSTTTALEAARNLLDLYYIVADSGRGANACARSDEGITPLHMACAYDCLAMVQLLMHYGADPMAEDIHGRTPYSMATGNTQRHVVFS</sequence>
<feature type="repeat" description="ANK" evidence="1">
    <location>
        <begin position="45"/>
        <end position="77"/>
    </location>
</feature>
<dbReference type="PROSITE" id="PS50297">
    <property type="entry name" value="ANK_REP_REGION"/>
    <property type="match status" value="1"/>
</dbReference>
<dbReference type="InterPro" id="IPR036770">
    <property type="entry name" value="Ankyrin_rpt-contain_sf"/>
</dbReference>
<dbReference type="Pfam" id="PF13857">
    <property type="entry name" value="Ank_5"/>
    <property type="match status" value="1"/>
</dbReference>
<evidence type="ECO:0000313" key="3">
    <source>
        <dbReference type="Proteomes" id="UP000271162"/>
    </source>
</evidence>
<reference evidence="4" key="1">
    <citation type="submission" date="2017-02" db="UniProtKB">
        <authorList>
            <consortium name="WormBaseParasite"/>
        </authorList>
    </citation>
    <scope>IDENTIFICATION</scope>
</reference>
<dbReference type="GO" id="GO:0000712">
    <property type="term" value="P:resolution of meiotic recombination intermediates"/>
    <property type="evidence" value="ECO:0007669"/>
    <property type="project" value="TreeGrafter"/>
</dbReference>
<dbReference type="Proteomes" id="UP000271162">
    <property type="component" value="Unassembled WGS sequence"/>
</dbReference>
<keyword evidence="3" id="KW-1185">Reference proteome</keyword>